<dbReference type="InterPro" id="IPR001638">
    <property type="entry name" value="Solute-binding_3/MltF_N"/>
</dbReference>
<keyword evidence="7" id="KW-1185">Reference proteome</keyword>
<evidence type="ECO:0000259" key="5">
    <source>
        <dbReference type="SMART" id="SM00062"/>
    </source>
</evidence>
<accession>A0A1S7RXN0</accession>
<dbReference type="SUPFAM" id="SSF53850">
    <property type="entry name" value="Periplasmic binding protein-like II"/>
    <property type="match status" value="1"/>
</dbReference>
<proteinExistence type="inferred from homology"/>
<reference evidence="7" key="1">
    <citation type="submission" date="2016-01" db="EMBL/GenBank/DDBJ databases">
        <authorList>
            <person name="Regsiter A."/>
            <person name="william w."/>
        </authorList>
    </citation>
    <scope>NUCLEOTIDE SEQUENCE [LARGE SCALE GENOMIC DNA]</scope>
    <source>
        <strain evidence="7">CFBP 6623</strain>
    </source>
</reference>
<evidence type="ECO:0000256" key="3">
    <source>
        <dbReference type="ARBA" id="ARBA00022729"/>
    </source>
</evidence>
<feature type="domain" description="Solute-binding protein family 3/N-terminal" evidence="5">
    <location>
        <begin position="38"/>
        <end position="271"/>
    </location>
</feature>
<dbReference type="Pfam" id="PF00497">
    <property type="entry name" value="SBP_bac_3"/>
    <property type="match status" value="1"/>
</dbReference>
<keyword evidence="2" id="KW-0813">Transport</keyword>
<name>A0A1S7RXN0_9HYPH</name>
<dbReference type="GO" id="GO:0006865">
    <property type="term" value="P:amino acid transport"/>
    <property type="evidence" value="ECO:0007669"/>
    <property type="project" value="TreeGrafter"/>
</dbReference>
<keyword evidence="6" id="KW-0675">Receptor</keyword>
<dbReference type="EMBL" id="FBWK01000052">
    <property type="protein sequence ID" value="CUX58981.1"/>
    <property type="molecule type" value="Genomic_DNA"/>
</dbReference>
<dbReference type="InterPro" id="IPR051455">
    <property type="entry name" value="Bact_solute-bind_prot3"/>
</dbReference>
<dbReference type="CDD" id="cd13688">
    <property type="entry name" value="PBP2_GltI_DEBP"/>
    <property type="match status" value="1"/>
</dbReference>
<feature type="signal peptide" evidence="4">
    <location>
        <begin position="1"/>
        <end position="20"/>
    </location>
</feature>
<comment type="similarity">
    <text evidence="1">Belongs to the bacterial solute-binding protein 3 family.</text>
</comment>
<evidence type="ECO:0000256" key="1">
    <source>
        <dbReference type="ARBA" id="ARBA00010333"/>
    </source>
</evidence>
<dbReference type="GO" id="GO:0030288">
    <property type="term" value="C:outer membrane-bounded periplasmic space"/>
    <property type="evidence" value="ECO:0007669"/>
    <property type="project" value="TreeGrafter"/>
</dbReference>
<gene>
    <name evidence="6" type="ORF">AGR3A_Lc160009</name>
</gene>
<evidence type="ECO:0000256" key="4">
    <source>
        <dbReference type="SAM" id="SignalP"/>
    </source>
</evidence>
<dbReference type="Gene3D" id="3.40.190.10">
    <property type="entry name" value="Periplasmic binding protein-like II"/>
    <property type="match status" value="2"/>
</dbReference>
<dbReference type="Proteomes" id="UP000191988">
    <property type="component" value="Unassembled WGS sequence"/>
</dbReference>
<keyword evidence="3 4" id="KW-0732">Signal</keyword>
<dbReference type="AlphaFoldDB" id="A0A1S7RXN0"/>
<organism evidence="6 7">
    <name type="scientific">Agrobacterium tomkonis CFBP 6623</name>
    <dbReference type="NCBI Taxonomy" id="1183432"/>
    <lineage>
        <taxon>Bacteria</taxon>
        <taxon>Pseudomonadati</taxon>
        <taxon>Pseudomonadota</taxon>
        <taxon>Alphaproteobacteria</taxon>
        <taxon>Hyphomicrobiales</taxon>
        <taxon>Rhizobiaceae</taxon>
        <taxon>Rhizobium/Agrobacterium group</taxon>
        <taxon>Agrobacterium</taxon>
        <taxon>Agrobacterium tumefaciens complex</taxon>
    </lineage>
</organism>
<dbReference type="PANTHER" id="PTHR30085:SF2">
    <property type="entry name" value="GLUTAMATE_ASPARTATE IMPORT SOLUTE-BINDING PROTEIN"/>
    <property type="match status" value="1"/>
</dbReference>
<evidence type="ECO:0000313" key="7">
    <source>
        <dbReference type="Proteomes" id="UP000191988"/>
    </source>
</evidence>
<evidence type="ECO:0000313" key="6">
    <source>
        <dbReference type="EMBL" id="CUX58981.1"/>
    </source>
</evidence>
<dbReference type="RefSeq" id="WP_080842952.1">
    <property type="nucleotide sequence ID" value="NZ_LT009724.1"/>
</dbReference>
<sequence>MQRSTLGLAFGILSLLSTHAASEDSQPPTLETIVRTGTIRLGYADHNIPFSYLGTGAEPIGYSIELCLRVADSIKKKLRLPELKIDFVKRTPSNRITLLNDGTIDMECVASTNTEERRKAVWFSYSHFITGTRYVALKSSRLNTVADLAGRTVVVTTGTINISQLNVLNRKLGLNVAVLQNDSTEGGFEMVTENRASAFVMDDILLRSFVAETGKPDDYSISNEYLAPPQPYGLMLRRGDTGFRDAVNQALGQIYESGEIEKIYDKWFNAPIPPNGINLKRPLPGDLAEAFRKPVDTTAEK</sequence>
<protein>
    <submittedName>
        <fullName evidence="6">Putative periplasmic substrate binding protein (Amino acid/opine) putative receptor subunit of signal transduction protein</fullName>
    </submittedName>
</protein>
<dbReference type="GO" id="GO:0005576">
    <property type="term" value="C:extracellular region"/>
    <property type="evidence" value="ECO:0007669"/>
    <property type="project" value="TreeGrafter"/>
</dbReference>
<dbReference type="PANTHER" id="PTHR30085">
    <property type="entry name" value="AMINO ACID ABC TRANSPORTER PERMEASE"/>
    <property type="match status" value="1"/>
</dbReference>
<feature type="chain" id="PRO_5012729671" evidence="4">
    <location>
        <begin position="21"/>
        <end position="301"/>
    </location>
</feature>
<dbReference type="STRING" id="1183432.AGR3A_Lc160009"/>
<dbReference type="SMART" id="SM00062">
    <property type="entry name" value="PBPb"/>
    <property type="match status" value="1"/>
</dbReference>
<evidence type="ECO:0000256" key="2">
    <source>
        <dbReference type="ARBA" id="ARBA00022448"/>
    </source>
</evidence>